<dbReference type="InterPro" id="IPR006710">
    <property type="entry name" value="Glyco_hydro_43"/>
</dbReference>
<comment type="caution">
    <text evidence="5">The sequence shown here is derived from an EMBL/GenBank/DDBJ whole genome shotgun (WGS) entry which is preliminary data.</text>
</comment>
<dbReference type="Gene3D" id="2.115.10.20">
    <property type="entry name" value="Glycosyl hydrolase domain, family 43"/>
    <property type="match status" value="1"/>
</dbReference>
<reference evidence="5" key="2">
    <citation type="submission" date="2020-09" db="EMBL/GenBank/DDBJ databases">
        <authorList>
            <person name="Sun Q."/>
            <person name="Ohkuma M."/>
        </authorList>
    </citation>
    <scope>NUCLEOTIDE SEQUENCE</scope>
    <source>
        <strain evidence="5">JCM 12862</strain>
    </source>
</reference>
<evidence type="ECO:0000256" key="3">
    <source>
        <dbReference type="ARBA" id="ARBA00023295"/>
    </source>
</evidence>
<dbReference type="GO" id="GO:0005975">
    <property type="term" value="P:carbohydrate metabolic process"/>
    <property type="evidence" value="ECO:0007669"/>
    <property type="project" value="InterPro"/>
</dbReference>
<keyword evidence="6" id="KW-1185">Reference proteome</keyword>
<reference evidence="5" key="1">
    <citation type="journal article" date="2014" name="Int. J. Syst. Evol. Microbiol.">
        <title>Complete genome sequence of Corynebacterium casei LMG S-19264T (=DSM 44701T), isolated from a smear-ripened cheese.</title>
        <authorList>
            <consortium name="US DOE Joint Genome Institute (JGI-PGF)"/>
            <person name="Walter F."/>
            <person name="Albersmeier A."/>
            <person name="Kalinowski J."/>
            <person name="Ruckert C."/>
        </authorList>
    </citation>
    <scope>NUCLEOTIDE SEQUENCE</scope>
    <source>
        <strain evidence="5">JCM 12862</strain>
    </source>
</reference>
<accession>A0A8J3BDQ3</accession>
<dbReference type="PANTHER" id="PTHR22925">
    <property type="entry name" value="GLYCOSYL HYDROLASE 43 FAMILY MEMBER"/>
    <property type="match status" value="1"/>
</dbReference>
<dbReference type="Pfam" id="PF04616">
    <property type="entry name" value="Glyco_hydro_43"/>
    <property type="match status" value="1"/>
</dbReference>
<evidence type="ECO:0000256" key="4">
    <source>
        <dbReference type="RuleBase" id="RU361187"/>
    </source>
</evidence>
<keyword evidence="2 4" id="KW-0378">Hydrolase</keyword>
<dbReference type="PANTHER" id="PTHR22925:SF3">
    <property type="entry name" value="GLYCOSYL HYDROLASE FAMILY PROTEIN 43"/>
    <property type="match status" value="1"/>
</dbReference>
<protein>
    <submittedName>
        <fullName evidence="5">Beta-glucanase</fullName>
    </submittedName>
</protein>
<dbReference type="Proteomes" id="UP000612329">
    <property type="component" value="Unassembled WGS sequence"/>
</dbReference>
<dbReference type="EMBL" id="BMNR01000001">
    <property type="protein sequence ID" value="GGK12107.1"/>
    <property type="molecule type" value="Genomic_DNA"/>
</dbReference>
<keyword evidence="3 4" id="KW-0326">Glycosidase</keyword>
<dbReference type="AlphaFoldDB" id="A0A8J3BDQ3"/>
<name>A0A8J3BDQ3_9FLAO</name>
<evidence type="ECO:0000256" key="2">
    <source>
        <dbReference type="ARBA" id="ARBA00022801"/>
    </source>
</evidence>
<dbReference type="SUPFAM" id="SSF75005">
    <property type="entry name" value="Arabinanase/levansucrase/invertase"/>
    <property type="match status" value="1"/>
</dbReference>
<evidence type="ECO:0000313" key="6">
    <source>
        <dbReference type="Proteomes" id="UP000612329"/>
    </source>
</evidence>
<gene>
    <name evidence="5" type="ORF">GCM10007962_02970</name>
</gene>
<dbReference type="CDD" id="cd18825">
    <property type="entry name" value="GH43_CtGH43-like"/>
    <property type="match status" value="1"/>
</dbReference>
<comment type="similarity">
    <text evidence="1 4">Belongs to the glycosyl hydrolase 43 family.</text>
</comment>
<evidence type="ECO:0000256" key="1">
    <source>
        <dbReference type="ARBA" id="ARBA00009865"/>
    </source>
</evidence>
<dbReference type="InterPro" id="IPR023296">
    <property type="entry name" value="Glyco_hydro_beta-prop_sf"/>
</dbReference>
<proteinExistence type="inferred from homology"/>
<dbReference type="GO" id="GO:0004553">
    <property type="term" value="F:hydrolase activity, hydrolyzing O-glycosyl compounds"/>
    <property type="evidence" value="ECO:0007669"/>
    <property type="project" value="InterPro"/>
</dbReference>
<sequence length="359" mass="40847">MAQTNYTKFEPGQLWLDNNGVHINAHGGGFLFHDGTYYWFGEHKISGKLGNKAMVGVHAYSSKDLYNWKDEGIALSMSNDPKSKLIKGCILERPKVIYNKKIKKFVMWFHHELKDQGYSAALTGVAVSDNVTGPYIYQDSFRLHGGILPLNFTKQQFDKAEIIENDSDPNKKQKVIDGAYFKRDFETGQMSRDMTLFVDEDGTAYHITASEENQTLLISKLSDDYLSVTDDYIRAFPGGRNEAPAVFKKDDKYYMFTSGLTGWKPNPAKLSVSDSMLGNWKSLGNPCIGTDEEKAVTFWSQSTYVLPVEGRNNSFIFIADRWRPENAIDGRYIWLPIQFENNIPVLKWVSSWGLSVFKN</sequence>
<organism evidence="5 6">
    <name type="scientific">Yeosuana aromativorans</name>
    <dbReference type="NCBI Taxonomy" id="288019"/>
    <lineage>
        <taxon>Bacteria</taxon>
        <taxon>Pseudomonadati</taxon>
        <taxon>Bacteroidota</taxon>
        <taxon>Flavobacteriia</taxon>
        <taxon>Flavobacteriales</taxon>
        <taxon>Flavobacteriaceae</taxon>
        <taxon>Yeosuana</taxon>
    </lineage>
</organism>
<evidence type="ECO:0000313" key="5">
    <source>
        <dbReference type="EMBL" id="GGK12107.1"/>
    </source>
</evidence>